<evidence type="ECO:0000313" key="12">
    <source>
        <dbReference type="Proteomes" id="UP001262582"/>
    </source>
</evidence>
<evidence type="ECO:0000313" key="11">
    <source>
        <dbReference type="EMBL" id="MDT0676283.1"/>
    </source>
</evidence>
<reference evidence="11 12" key="1">
    <citation type="submission" date="2023-09" db="EMBL/GenBank/DDBJ databases">
        <authorList>
            <person name="Rey-Velasco X."/>
        </authorList>
    </citation>
    <scope>NUCLEOTIDE SEQUENCE [LARGE SCALE GENOMIC DNA]</scope>
    <source>
        <strain evidence="11 12">F117</strain>
    </source>
</reference>
<name>A0ABU3D436_9FLAO</name>
<evidence type="ECO:0000259" key="8">
    <source>
        <dbReference type="Pfam" id="PF02878"/>
    </source>
</evidence>
<keyword evidence="3" id="KW-0597">Phosphoprotein</keyword>
<comment type="cofactor">
    <cofactor evidence="1">
        <name>Mg(2+)</name>
        <dbReference type="ChEBI" id="CHEBI:18420"/>
    </cofactor>
</comment>
<dbReference type="Pfam" id="PF02880">
    <property type="entry name" value="PGM_PMM_III"/>
    <property type="match status" value="1"/>
</dbReference>
<dbReference type="InterPro" id="IPR005844">
    <property type="entry name" value="A-D-PHexomutase_a/b/a-I"/>
</dbReference>
<evidence type="ECO:0000256" key="7">
    <source>
        <dbReference type="RuleBase" id="RU004326"/>
    </source>
</evidence>
<dbReference type="SUPFAM" id="SSF55957">
    <property type="entry name" value="Phosphoglucomutase, C-terminal domain"/>
    <property type="match status" value="1"/>
</dbReference>
<keyword evidence="4 7" id="KW-0479">Metal-binding</keyword>
<dbReference type="RefSeq" id="WP_311502619.1">
    <property type="nucleotide sequence ID" value="NZ_JAVRHK010000003.1"/>
</dbReference>
<dbReference type="GO" id="GO:0016853">
    <property type="term" value="F:isomerase activity"/>
    <property type="evidence" value="ECO:0007669"/>
    <property type="project" value="UniProtKB-KW"/>
</dbReference>
<dbReference type="Pfam" id="PF02878">
    <property type="entry name" value="PGM_PMM_I"/>
    <property type="match status" value="1"/>
</dbReference>
<evidence type="ECO:0000259" key="9">
    <source>
        <dbReference type="Pfam" id="PF02879"/>
    </source>
</evidence>
<dbReference type="EC" id="5.4.2.-" evidence="11"/>
<evidence type="ECO:0000256" key="4">
    <source>
        <dbReference type="ARBA" id="ARBA00022723"/>
    </source>
</evidence>
<dbReference type="Gene3D" id="3.30.310.50">
    <property type="entry name" value="Alpha-D-phosphohexomutase, C-terminal domain"/>
    <property type="match status" value="1"/>
</dbReference>
<keyword evidence="12" id="KW-1185">Reference proteome</keyword>
<dbReference type="EMBL" id="JAVRHK010000003">
    <property type="protein sequence ID" value="MDT0676283.1"/>
    <property type="molecule type" value="Genomic_DNA"/>
</dbReference>
<gene>
    <name evidence="11" type="ORF">RM539_06775</name>
</gene>
<comment type="similarity">
    <text evidence="2 7">Belongs to the phosphohexose mutase family.</text>
</comment>
<evidence type="ECO:0000256" key="3">
    <source>
        <dbReference type="ARBA" id="ARBA00022553"/>
    </source>
</evidence>
<feature type="domain" description="Alpha-D-phosphohexomutase alpha/beta/alpha" evidence="9">
    <location>
        <begin position="218"/>
        <end position="311"/>
    </location>
</feature>
<dbReference type="Pfam" id="PF02879">
    <property type="entry name" value="PGM_PMM_II"/>
    <property type="match status" value="1"/>
</dbReference>
<dbReference type="PANTHER" id="PTHR45745:SF1">
    <property type="entry name" value="PHOSPHOGLUCOMUTASE 2B-RELATED"/>
    <property type="match status" value="1"/>
</dbReference>
<feature type="domain" description="Alpha-D-phosphohexomutase alpha/beta/alpha" evidence="10">
    <location>
        <begin position="323"/>
        <end position="442"/>
    </location>
</feature>
<dbReference type="InterPro" id="IPR005846">
    <property type="entry name" value="A-D-PHexomutase_a/b/a-III"/>
</dbReference>
<evidence type="ECO:0000256" key="5">
    <source>
        <dbReference type="ARBA" id="ARBA00022842"/>
    </source>
</evidence>
<keyword evidence="6 11" id="KW-0413">Isomerase</keyword>
<comment type="caution">
    <text evidence="11">The sequence shown here is derived from an EMBL/GenBank/DDBJ whole genome shotgun (WGS) entry which is preliminary data.</text>
</comment>
<keyword evidence="5 7" id="KW-0460">Magnesium</keyword>
<dbReference type="InterPro" id="IPR005845">
    <property type="entry name" value="A-D-PHexomutase_a/b/a-II"/>
</dbReference>
<dbReference type="SUPFAM" id="SSF53738">
    <property type="entry name" value="Phosphoglucomutase, first 3 domains"/>
    <property type="match status" value="3"/>
</dbReference>
<organism evidence="11 12">
    <name type="scientific">Autumnicola musiva</name>
    <dbReference type="NCBI Taxonomy" id="3075589"/>
    <lineage>
        <taxon>Bacteria</taxon>
        <taxon>Pseudomonadati</taxon>
        <taxon>Bacteroidota</taxon>
        <taxon>Flavobacteriia</taxon>
        <taxon>Flavobacteriales</taxon>
        <taxon>Flavobacteriaceae</taxon>
        <taxon>Autumnicola</taxon>
    </lineage>
</organism>
<dbReference type="PRINTS" id="PR00509">
    <property type="entry name" value="PGMPMM"/>
</dbReference>
<feature type="domain" description="Alpha-D-phosphohexomutase alpha/beta/alpha" evidence="8">
    <location>
        <begin position="48"/>
        <end position="185"/>
    </location>
</feature>
<sequence>MSQIKPEIRSKAEAWLSETFDKETKNKINNLLENNPQELEESFYKNLEFGTGGMRGIMGVGTNRINKYTLGKNTQGLSDFLKKQFPKEQPKAAIAYDCRNNSKELARVVADVFSANGIEVYLFSNLRPTPELSFAVKHLNCHCGIVLTASHNPPEYNGYKVYWQDGGQLVPPQDKELVEVINNTEYSDINFEANKDLIHTIDTEVDKAFTEASVKNGSFDIAASAKENLEIVFTSLHGTSITLVPDVLDKAGFKNLNIVQEQKEPDGNFPTVKSPNPEEPEALKMALELADEKNADIVIGTDPDCDRLGIAVRDLQGKMTLLNGNQTMLVMTWFLLEQWKKENKLDGNEFVASTIVSTPMLKNIVESYNVEYHEVLTGFKWIARLIKDHPELDFIGGGEESFGYMVSDFVRDKDAVTSTLLACEIAAKMKAEGGSFYQKLIELYKEYGLYREELISLVKKGIEGEKEIKQMLIDLRENPWEEIDGEKVVLIEDYQASTSRNLQDHSEEKINIPKSNVLIYYTESGTKIAARPSGTEPKIKFYISVNAELDKVENHAKVNKELADKVSRIKKELQLG</sequence>
<dbReference type="InterPro" id="IPR016066">
    <property type="entry name" value="A-D-PHexomutase_CS"/>
</dbReference>
<dbReference type="InterPro" id="IPR036900">
    <property type="entry name" value="A-D-PHexomutase_C_sf"/>
</dbReference>
<evidence type="ECO:0000256" key="2">
    <source>
        <dbReference type="ARBA" id="ARBA00010231"/>
    </source>
</evidence>
<dbReference type="Gene3D" id="3.40.120.10">
    <property type="entry name" value="Alpha-D-Glucose-1,6-Bisphosphate, subunit A, domain 3"/>
    <property type="match status" value="3"/>
</dbReference>
<dbReference type="Proteomes" id="UP001262582">
    <property type="component" value="Unassembled WGS sequence"/>
</dbReference>
<evidence type="ECO:0000256" key="1">
    <source>
        <dbReference type="ARBA" id="ARBA00001946"/>
    </source>
</evidence>
<dbReference type="PROSITE" id="PS00710">
    <property type="entry name" value="PGM_PMM"/>
    <property type="match status" value="1"/>
</dbReference>
<evidence type="ECO:0000259" key="10">
    <source>
        <dbReference type="Pfam" id="PF02880"/>
    </source>
</evidence>
<dbReference type="CDD" id="cd05799">
    <property type="entry name" value="PGM2"/>
    <property type="match status" value="1"/>
</dbReference>
<evidence type="ECO:0000256" key="6">
    <source>
        <dbReference type="ARBA" id="ARBA00023235"/>
    </source>
</evidence>
<accession>A0ABU3D436</accession>
<dbReference type="InterPro" id="IPR016055">
    <property type="entry name" value="A-D-PHexomutase_a/b/a-I/II/III"/>
</dbReference>
<dbReference type="PANTHER" id="PTHR45745">
    <property type="entry name" value="PHOSPHOMANNOMUTASE 45A"/>
    <property type="match status" value="1"/>
</dbReference>
<proteinExistence type="inferred from homology"/>
<dbReference type="InterPro" id="IPR005841">
    <property type="entry name" value="Alpha-D-phosphohexomutase_SF"/>
</dbReference>
<protein>
    <submittedName>
        <fullName evidence="11">Phospho-sugar mutase</fullName>
        <ecNumber evidence="11">5.4.2.-</ecNumber>
    </submittedName>
</protein>